<evidence type="ECO:0000256" key="1">
    <source>
        <dbReference type="SAM" id="MobiDB-lite"/>
    </source>
</evidence>
<keyword evidence="4" id="KW-1185">Reference proteome</keyword>
<gene>
    <name evidence="3" type="ORF">G6048_48115</name>
</gene>
<feature type="domain" description="AAA+ ATPase" evidence="2">
    <location>
        <begin position="76"/>
        <end position="263"/>
    </location>
</feature>
<dbReference type="EMBL" id="JAAKZX010000459">
    <property type="protein sequence ID" value="NGO49493.1"/>
    <property type="molecule type" value="Genomic_DNA"/>
</dbReference>
<evidence type="ECO:0000313" key="3">
    <source>
        <dbReference type="EMBL" id="NGO49493.1"/>
    </source>
</evidence>
<proteinExistence type="predicted"/>
<dbReference type="CDD" id="cd00009">
    <property type="entry name" value="AAA"/>
    <property type="match status" value="1"/>
</dbReference>
<reference evidence="3 4" key="1">
    <citation type="submission" date="2020-02" db="EMBL/GenBank/DDBJ databases">
        <title>Whole-genome analyses of novel actinobacteria.</title>
        <authorList>
            <person name="Sahin N."/>
            <person name="Tokatli A."/>
        </authorList>
    </citation>
    <scope>NUCLEOTIDE SEQUENCE [LARGE SCALE GENOMIC DNA]</scope>
    <source>
        <strain evidence="3 4">YC419</strain>
    </source>
</reference>
<evidence type="ECO:0000313" key="4">
    <source>
        <dbReference type="Proteomes" id="UP001518140"/>
    </source>
</evidence>
<dbReference type="InterPro" id="IPR011704">
    <property type="entry name" value="ATPase_dyneun-rel_AAA"/>
</dbReference>
<dbReference type="Pfam" id="PF07728">
    <property type="entry name" value="AAA_5"/>
    <property type="match status" value="1"/>
</dbReference>
<protein>
    <submittedName>
        <fullName evidence="3">MoxR family ATPase</fullName>
    </submittedName>
</protein>
<dbReference type="Proteomes" id="UP001518140">
    <property type="component" value="Unassembled WGS sequence"/>
</dbReference>
<dbReference type="SMART" id="SM00382">
    <property type="entry name" value="AAA"/>
    <property type="match status" value="1"/>
</dbReference>
<dbReference type="InterPro" id="IPR027417">
    <property type="entry name" value="P-loop_NTPase"/>
</dbReference>
<evidence type="ECO:0000259" key="2">
    <source>
        <dbReference type="SMART" id="SM00382"/>
    </source>
</evidence>
<dbReference type="Gene3D" id="3.40.50.300">
    <property type="entry name" value="P-loop containing nucleotide triphosphate hydrolases"/>
    <property type="match status" value="1"/>
</dbReference>
<name>A0ABX0E8Y4_9ACTN</name>
<dbReference type="RefSeq" id="WP_165345898.1">
    <property type="nucleotide sequence ID" value="NZ_JAAKZX010000459.1"/>
</dbReference>
<accession>A0ABX0E8Y4</accession>
<dbReference type="InterPro" id="IPR003593">
    <property type="entry name" value="AAA+_ATPase"/>
</dbReference>
<sequence>MTSASQTPAWWVYRGDGIPHNAIERLPDPPSWRPLQRGMPPQDGISSSPGPADTERGRVFQADRELVDVVNAALLLRRPLLLTGRPGTGKSTLAHAVAYELGLGPVLHWPVTSRTTLRDGLYEYDAIGRLHEANLQRAGMKAGTSDIGRYLQLGPLGTALLPRRRPRVLLIDELDKSDIDLPNDLLTVFEEGRFSIRELLRLPSDQQSVLVQTADGGQERVTDGQVSCWAFPFVVITSNEEREFPAAFARRCLRYDIEPPGPDRLAAIVAAHLGADAYEQARPLVEAFLGQRENGDVAVDQLLSAIHLARAGADEDPAQWQDLLWTVWRHLETGP</sequence>
<comment type="caution">
    <text evidence="3">The sequence shown here is derived from an EMBL/GenBank/DDBJ whole genome shotgun (WGS) entry which is preliminary data.</text>
</comment>
<feature type="region of interest" description="Disordered" evidence="1">
    <location>
        <begin position="23"/>
        <end position="55"/>
    </location>
</feature>
<organism evidence="3 4">
    <name type="scientific">Streptomyces ureilyticus</name>
    <dbReference type="NCBI Taxonomy" id="1775131"/>
    <lineage>
        <taxon>Bacteria</taxon>
        <taxon>Bacillati</taxon>
        <taxon>Actinomycetota</taxon>
        <taxon>Actinomycetes</taxon>
        <taxon>Kitasatosporales</taxon>
        <taxon>Streptomycetaceae</taxon>
        <taxon>Streptomyces</taxon>
    </lineage>
</organism>
<dbReference type="SUPFAM" id="SSF52540">
    <property type="entry name" value="P-loop containing nucleoside triphosphate hydrolases"/>
    <property type="match status" value="1"/>
</dbReference>